<keyword evidence="4 7" id="KW-0812">Transmembrane</keyword>
<keyword evidence="7" id="KW-0813">Transport</keyword>
<evidence type="ECO:0000256" key="5">
    <source>
        <dbReference type="ARBA" id="ARBA00022989"/>
    </source>
</evidence>
<dbReference type="InterPro" id="IPR003400">
    <property type="entry name" value="ExbD"/>
</dbReference>
<dbReference type="Pfam" id="PF02472">
    <property type="entry name" value="ExbD"/>
    <property type="match status" value="1"/>
</dbReference>
<name>A0ABW1ZBR4_9BACT</name>
<keyword evidence="6 8" id="KW-0472">Membrane</keyword>
<keyword evidence="5 8" id="KW-1133">Transmembrane helix</keyword>
<evidence type="ECO:0000256" key="8">
    <source>
        <dbReference type="SAM" id="Phobius"/>
    </source>
</evidence>
<reference evidence="10" key="1">
    <citation type="journal article" date="2019" name="Int. J. Syst. Evol. Microbiol.">
        <title>The Global Catalogue of Microorganisms (GCM) 10K type strain sequencing project: providing services to taxonomists for standard genome sequencing and annotation.</title>
        <authorList>
            <consortium name="The Broad Institute Genomics Platform"/>
            <consortium name="The Broad Institute Genome Sequencing Center for Infectious Disease"/>
            <person name="Wu L."/>
            <person name="Ma J."/>
        </authorList>
    </citation>
    <scope>NUCLEOTIDE SEQUENCE [LARGE SCALE GENOMIC DNA]</scope>
    <source>
        <strain evidence="10">CGMCC 1.16026</strain>
    </source>
</reference>
<dbReference type="EMBL" id="JBHSWI010000001">
    <property type="protein sequence ID" value="MFC6646121.1"/>
    <property type="molecule type" value="Genomic_DNA"/>
</dbReference>
<evidence type="ECO:0000313" key="9">
    <source>
        <dbReference type="EMBL" id="MFC6646121.1"/>
    </source>
</evidence>
<evidence type="ECO:0000256" key="2">
    <source>
        <dbReference type="ARBA" id="ARBA00005811"/>
    </source>
</evidence>
<evidence type="ECO:0000256" key="1">
    <source>
        <dbReference type="ARBA" id="ARBA00004162"/>
    </source>
</evidence>
<dbReference type="PANTHER" id="PTHR30558:SF7">
    <property type="entry name" value="TOL-PAL SYSTEM PROTEIN TOLR"/>
    <property type="match status" value="1"/>
</dbReference>
<keyword evidence="3" id="KW-1003">Cell membrane</keyword>
<proteinExistence type="inferred from homology"/>
<gene>
    <name evidence="9" type="ORF">ACFQBQ_11115</name>
</gene>
<evidence type="ECO:0000256" key="4">
    <source>
        <dbReference type="ARBA" id="ARBA00022692"/>
    </source>
</evidence>
<keyword evidence="10" id="KW-1185">Reference proteome</keyword>
<sequence length="143" mass="15207">MSAGSSGGAVASINVTPMIDVLLVLLIIFMVIQPTTPKGLEALVPQPPKNPQNHPPDNDRTIVVQVLGSGSGAPTYKINEQTVPREDLTSELTKIFATRQEKVMFVKGDKDLDFAPVAEAISFGKQADVTNIGLMTPQSEAGH</sequence>
<evidence type="ECO:0000256" key="7">
    <source>
        <dbReference type="RuleBase" id="RU003879"/>
    </source>
</evidence>
<protein>
    <submittedName>
        <fullName evidence="9">ExbD/TolR family protein</fullName>
    </submittedName>
</protein>
<dbReference type="Proteomes" id="UP001596391">
    <property type="component" value="Unassembled WGS sequence"/>
</dbReference>
<comment type="similarity">
    <text evidence="2 7">Belongs to the ExbD/TolR family.</text>
</comment>
<dbReference type="PANTHER" id="PTHR30558">
    <property type="entry name" value="EXBD MEMBRANE COMPONENT OF PMF-DRIVEN MACROMOLECULE IMPORT SYSTEM"/>
    <property type="match status" value="1"/>
</dbReference>
<comment type="caution">
    <text evidence="9">The sequence shown here is derived from an EMBL/GenBank/DDBJ whole genome shotgun (WGS) entry which is preliminary data.</text>
</comment>
<dbReference type="Gene3D" id="3.30.420.270">
    <property type="match status" value="1"/>
</dbReference>
<evidence type="ECO:0000256" key="3">
    <source>
        <dbReference type="ARBA" id="ARBA00022475"/>
    </source>
</evidence>
<organism evidence="9 10">
    <name type="scientific">Granulicella cerasi</name>
    <dbReference type="NCBI Taxonomy" id="741063"/>
    <lineage>
        <taxon>Bacteria</taxon>
        <taxon>Pseudomonadati</taxon>
        <taxon>Acidobacteriota</taxon>
        <taxon>Terriglobia</taxon>
        <taxon>Terriglobales</taxon>
        <taxon>Acidobacteriaceae</taxon>
        <taxon>Granulicella</taxon>
    </lineage>
</organism>
<comment type="subcellular location">
    <subcellularLocation>
        <location evidence="1">Cell membrane</location>
        <topology evidence="1">Single-pass membrane protein</topology>
    </subcellularLocation>
    <subcellularLocation>
        <location evidence="7">Cell membrane</location>
        <topology evidence="7">Single-pass type II membrane protein</topology>
    </subcellularLocation>
</comment>
<dbReference type="RefSeq" id="WP_317890610.1">
    <property type="nucleotide sequence ID" value="NZ_JAGSYD010000001.1"/>
</dbReference>
<keyword evidence="7" id="KW-0653">Protein transport</keyword>
<feature type="transmembrane region" description="Helical" evidence="8">
    <location>
        <begin position="12"/>
        <end position="32"/>
    </location>
</feature>
<evidence type="ECO:0000256" key="6">
    <source>
        <dbReference type="ARBA" id="ARBA00023136"/>
    </source>
</evidence>
<accession>A0ABW1ZBR4</accession>
<evidence type="ECO:0000313" key="10">
    <source>
        <dbReference type="Proteomes" id="UP001596391"/>
    </source>
</evidence>